<accession>A0A7I7U5D6</accession>
<evidence type="ECO:0000313" key="2">
    <source>
        <dbReference type="EMBL" id="BBY76594.1"/>
    </source>
</evidence>
<organism evidence="2 3">
    <name type="scientific">Mycolicibacterium parafortuitum</name>
    <name type="common">Mycobacterium parafortuitum</name>
    <dbReference type="NCBI Taxonomy" id="39692"/>
    <lineage>
        <taxon>Bacteria</taxon>
        <taxon>Bacillati</taxon>
        <taxon>Actinomycetota</taxon>
        <taxon>Actinomycetes</taxon>
        <taxon>Mycobacteriales</taxon>
        <taxon>Mycobacteriaceae</taxon>
        <taxon>Mycolicibacterium</taxon>
    </lineage>
</organism>
<proteinExistence type="predicted"/>
<evidence type="ECO:0000256" key="1">
    <source>
        <dbReference type="SAM" id="MobiDB-lite"/>
    </source>
</evidence>
<protein>
    <submittedName>
        <fullName evidence="2">Uncharacterized protein</fullName>
    </submittedName>
</protein>
<sequence>MPDDQRDTLAQPENADDRLVRLPDLIENAIMDGLPVRPTVAAQLRVSTATLDRMICKARDEGLLDGIEIPRRPSPKQRDELTARRHQENDR</sequence>
<reference evidence="2 3" key="1">
    <citation type="journal article" date="2019" name="Emerg. Microbes Infect.">
        <title>Comprehensive subspecies identification of 175 nontuberculous mycobacteria species based on 7547 genomic profiles.</title>
        <authorList>
            <person name="Matsumoto Y."/>
            <person name="Kinjo T."/>
            <person name="Motooka D."/>
            <person name="Nabeya D."/>
            <person name="Jung N."/>
            <person name="Uechi K."/>
            <person name="Horii T."/>
            <person name="Iida T."/>
            <person name="Fujita J."/>
            <person name="Nakamura S."/>
        </authorList>
    </citation>
    <scope>NUCLEOTIDE SEQUENCE [LARGE SCALE GENOMIC DNA]</scope>
    <source>
        <strain evidence="2 3">JCM 6367</strain>
    </source>
</reference>
<dbReference type="Proteomes" id="UP000466554">
    <property type="component" value="Chromosome"/>
</dbReference>
<gene>
    <name evidence="2" type="ORF">MPRF_34930</name>
</gene>
<feature type="region of interest" description="Disordered" evidence="1">
    <location>
        <begin position="66"/>
        <end position="91"/>
    </location>
</feature>
<dbReference type="AlphaFoldDB" id="A0A7I7U5D6"/>
<dbReference type="RefSeq" id="WP_163766978.1">
    <property type="nucleotide sequence ID" value="NZ_AP022598.1"/>
</dbReference>
<dbReference type="EMBL" id="AP022598">
    <property type="protein sequence ID" value="BBY76594.1"/>
    <property type="molecule type" value="Genomic_DNA"/>
</dbReference>
<evidence type="ECO:0000313" key="3">
    <source>
        <dbReference type="Proteomes" id="UP000466554"/>
    </source>
</evidence>
<name>A0A7I7U5D6_MYCPF</name>